<dbReference type="SUPFAM" id="SSF52540">
    <property type="entry name" value="P-loop containing nucleoside triphosphate hydrolases"/>
    <property type="match status" value="1"/>
</dbReference>
<evidence type="ECO:0000256" key="8">
    <source>
        <dbReference type="ARBA" id="ARBA00022881"/>
    </source>
</evidence>
<gene>
    <name evidence="11" type="ORF">Q604_UNBC01264G0001</name>
</gene>
<protein>
    <submittedName>
        <fullName evidence="11">Excinuclease ABC, A subunit</fullName>
    </submittedName>
</protein>
<keyword evidence="8" id="KW-0267">Excision nuclease</keyword>
<evidence type="ECO:0000256" key="6">
    <source>
        <dbReference type="ARBA" id="ARBA00022769"/>
    </source>
</evidence>
<sequence>FLPGLVGVLYILDEPSIGLHQRDNDRLIDTLKGLRDLGNTLLVVEHDEDTMRAADYLVDIGPGAGEHGGQIIAAGTVDEVMKVENSIVE</sequence>
<feature type="non-terminal residue" evidence="11">
    <location>
        <position position="89"/>
    </location>
</feature>
<keyword evidence="4" id="KW-0547">Nucleotide-binding</keyword>
<keyword evidence="3" id="KW-0677">Repeat</keyword>
<evidence type="ECO:0000256" key="1">
    <source>
        <dbReference type="ARBA" id="ARBA00004496"/>
    </source>
</evidence>
<dbReference type="InterPro" id="IPR027417">
    <property type="entry name" value="P-loop_NTPase"/>
</dbReference>
<reference evidence="11" key="1">
    <citation type="submission" date="2013-12" db="EMBL/GenBank/DDBJ databases">
        <title>A Varibaculum cambriense genome reconstructed from a premature infant gut community with otherwise low bacterial novelty that shifts toward anaerobic metabolism during the third week of life.</title>
        <authorList>
            <person name="Brown C.T."/>
            <person name="Sharon I."/>
            <person name="Thomas B.C."/>
            <person name="Castelle C.J."/>
            <person name="Morowitz M.J."/>
            <person name="Banfield J.F."/>
        </authorList>
    </citation>
    <scope>NUCLEOTIDE SEQUENCE</scope>
</reference>
<keyword evidence="9" id="KW-0238">DNA-binding</keyword>
<dbReference type="GO" id="GO:0005737">
    <property type="term" value="C:cytoplasm"/>
    <property type="evidence" value="ECO:0007669"/>
    <property type="project" value="UniProtKB-SubCell"/>
</dbReference>
<keyword evidence="6" id="KW-0228">DNA excision</keyword>
<accession>W1YQ75</accession>
<evidence type="ECO:0000256" key="5">
    <source>
        <dbReference type="ARBA" id="ARBA00022763"/>
    </source>
</evidence>
<keyword evidence="10" id="KW-0234">DNA repair</keyword>
<keyword evidence="7" id="KW-0067">ATP-binding</keyword>
<proteinExistence type="predicted"/>
<evidence type="ECO:0000256" key="9">
    <source>
        <dbReference type="ARBA" id="ARBA00023125"/>
    </source>
</evidence>
<dbReference type="Gene3D" id="3.40.50.300">
    <property type="entry name" value="P-loop containing nucleotide triphosphate hydrolases"/>
    <property type="match status" value="1"/>
</dbReference>
<comment type="subcellular location">
    <subcellularLocation>
        <location evidence="1">Cytoplasm</location>
    </subcellularLocation>
</comment>
<dbReference type="GO" id="GO:0006281">
    <property type="term" value="P:DNA repair"/>
    <property type="evidence" value="ECO:0007669"/>
    <property type="project" value="UniProtKB-KW"/>
</dbReference>
<comment type="caution">
    <text evidence="11">The sequence shown here is derived from an EMBL/GenBank/DDBJ whole genome shotgun (WGS) entry which is preliminary data.</text>
</comment>
<dbReference type="GO" id="GO:0004518">
    <property type="term" value="F:nuclease activity"/>
    <property type="evidence" value="ECO:0007669"/>
    <property type="project" value="UniProtKB-KW"/>
</dbReference>
<name>W1YQ75_9ZZZZ</name>
<dbReference type="PANTHER" id="PTHR43152:SF3">
    <property type="entry name" value="UVRABC SYSTEM PROTEIN A"/>
    <property type="match status" value="1"/>
</dbReference>
<evidence type="ECO:0000256" key="10">
    <source>
        <dbReference type="ARBA" id="ARBA00023204"/>
    </source>
</evidence>
<evidence type="ECO:0000256" key="7">
    <source>
        <dbReference type="ARBA" id="ARBA00022840"/>
    </source>
</evidence>
<keyword evidence="2" id="KW-0963">Cytoplasm</keyword>
<feature type="non-terminal residue" evidence="11">
    <location>
        <position position="1"/>
    </location>
</feature>
<dbReference type="PANTHER" id="PTHR43152">
    <property type="entry name" value="UVRABC SYSTEM PROTEIN A"/>
    <property type="match status" value="1"/>
</dbReference>
<evidence type="ECO:0000256" key="4">
    <source>
        <dbReference type="ARBA" id="ARBA00022741"/>
    </source>
</evidence>
<dbReference type="EMBL" id="AZMM01001264">
    <property type="protein sequence ID" value="ETJ44738.1"/>
    <property type="molecule type" value="Genomic_DNA"/>
</dbReference>
<dbReference type="GO" id="GO:0003677">
    <property type="term" value="F:DNA binding"/>
    <property type="evidence" value="ECO:0007669"/>
    <property type="project" value="UniProtKB-KW"/>
</dbReference>
<dbReference type="AlphaFoldDB" id="W1YQ75"/>
<organism evidence="11">
    <name type="scientific">human gut metagenome</name>
    <dbReference type="NCBI Taxonomy" id="408170"/>
    <lineage>
        <taxon>unclassified sequences</taxon>
        <taxon>metagenomes</taxon>
        <taxon>organismal metagenomes</taxon>
    </lineage>
</organism>
<keyword evidence="5" id="KW-0227">DNA damage</keyword>
<evidence type="ECO:0000313" key="11">
    <source>
        <dbReference type="EMBL" id="ETJ44738.1"/>
    </source>
</evidence>
<evidence type="ECO:0000256" key="3">
    <source>
        <dbReference type="ARBA" id="ARBA00022737"/>
    </source>
</evidence>
<evidence type="ECO:0000256" key="2">
    <source>
        <dbReference type="ARBA" id="ARBA00022490"/>
    </source>
</evidence>
<dbReference type="GO" id="GO:0005524">
    <property type="term" value="F:ATP binding"/>
    <property type="evidence" value="ECO:0007669"/>
    <property type="project" value="UniProtKB-KW"/>
</dbReference>